<comment type="similarity">
    <text evidence="10 13">Belongs to the GARS family.</text>
</comment>
<dbReference type="HAMAP" id="MF_00138">
    <property type="entry name" value="GARS"/>
    <property type="match status" value="1"/>
</dbReference>
<evidence type="ECO:0000256" key="2">
    <source>
        <dbReference type="ARBA" id="ARBA00001946"/>
    </source>
</evidence>
<dbReference type="PROSITE" id="PS50975">
    <property type="entry name" value="ATP_GRASP"/>
    <property type="match status" value="1"/>
</dbReference>
<keyword evidence="9" id="KW-0464">Manganese</keyword>
<comment type="catalytic activity">
    <reaction evidence="13">
        <text>5-phospho-beta-D-ribosylamine + glycine + ATP = N(1)-(5-phospho-beta-D-ribosyl)glycinamide + ADP + phosphate + H(+)</text>
        <dbReference type="Rhea" id="RHEA:17453"/>
        <dbReference type="ChEBI" id="CHEBI:15378"/>
        <dbReference type="ChEBI" id="CHEBI:30616"/>
        <dbReference type="ChEBI" id="CHEBI:43474"/>
        <dbReference type="ChEBI" id="CHEBI:57305"/>
        <dbReference type="ChEBI" id="CHEBI:58681"/>
        <dbReference type="ChEBI" id="CHEBI:143788"/>
        <dbReference type="ChEBI" id="CHEBI:456216"/>
        <dbReference type="EC" id="6.3.4.13"/>
    </reaction>
</comment>
<comment type="cofactor">
    <cofactor evidence="2">
        <name>Mg(2+)</name>
        <dbReference type="ChEBI" id="CHEBI:18420"/>
    </cofactor>
</comment>
<dbReference type="InterPro" id="IPR011761">
    <property type="entry name" value="ATP-grasp"/>
</dbReference>
<dbReference type="STRING" id="118060.ATZ35_14320"/>
<dbReference type="SMART" id="SM01210">
    <property type="entry name" value="GARS_C"/>
    <property type="match status" value="1"/>
</dbReference>
<evidence type="ECO:0000313" key="17">
    <source>
        <dbReference type="Proteomes" id="UP000067523"/>
    </source>
</evidence>
<dbReference type="InterPro" id="IPR011054">
    <property type="entry name" value="Rudment_hybrid_motif"/>
</dbReference>
<feature type="domain" description="ATP-grasp" evidence="15">
    <location>
        <begin position="110"/>
        <end position="316"/>
    </location>
</feature>
<dbReference type="Gene3D" id="3.40.50.20">
    <property type="match status" value="1"/>
</dbReference>
<proteinExistence type="inferred from homology"/>
<evidence type="ECO:0000256" key="1">
    <source>
        <dbReference type="ARBA" id="ARBA00001936"/>
    </source>
</evidence>
<evidence type="ECO:0000259" key="15">
    <source>
        <dbReference type="PROSITE" id="PS50975"/>
    </source>
</evidence>
<dbReference type="Gene3D" id="3.30.1490.20">
    <property type="entry name" value="ATP-grasp fold, A domain"/>
    <property type="match status" value="1"/>
</dbReference>
<keyword evidence="17" id="KW-1185">Reference proteome</keyword>
<dbReference type="UniPathway" id="UPA00074">
    <property type="reaction ID" value="UER00125"/>
</dbReference>
<sequence length="424" mass="45615">MGLTILVIGSGGREHTIAQKLIQSPKVTTVFCAMGNAGMKKDGIQIVDIAEDDHASLIQFAKENNVDWTFVGPEIPLLNGIVDDFSASGLKAFGPLKAAAFIEGSKDFAKTIMNKYNIPTAAHRTFFDFAKAQAYVLEQGAPIVIKADGLAAGKGVVVAETVEVAIEALKEMLEENKFGSSGAKVVIEEFLAGEEFSLLAFVRNQEVYPMVIAQDHKRAYENDLGPNTGGMGAYSPVPQISDELVAEAIATILKPTAQGMVAEGRAFTGILYAGLIATQTGPKVIEFNARFGDPETQVVLQRLESDFAQVIDDLVNGKQPNIKWKQTGYSLGVVVAANGYPNQYEKNHLIPDFSTIETEQVYYAGVKEEGGQLISNGGRIYLVEASGETLKQAQEAVYKVLDTVDTTGTFYRDDIGFKGINPAG</sequence>
<evidence type="ECO:0000256" key="3">
    <source>
        <dbReference type="ARBA" id="ARBA00005174"/>
    </source>
</evidence>
<evidence type="ECO:0000256" key="7">
    <source>
        <dbReference type="ARBA" id="ARBA00022755"/>
    </source>
</evidence>
<dbReference type="InterPro" id="IPR037123">
    <property type="entry name" value="PRibGlycinamide_synth_C_sf"/>
</dbReference>
<evidence type="ECO:0000256" key="13">
    <source>
        <dbReference type="HAMAP-Rule" id="MF_00138"/>
    </source>
</evidence>
<evidence type="ECO:0000256" key="11">
    <source>
        <dbReference type="ARBA" id="ARBA00042242"/>
    </source>
</evidence>
<dbReference type="EMBL" id="CP013655">
    <property type="protein sequence ID" value="ALS38277.1"/>
    <property type="molecule type" value="Genomic_DNA"/>
</dbReference>
<dbReference type="PANTHER" id="PTHR43472:SF1">
    <property type="entry name" value="PHOSPHORIBOSYLAMINE--GLYCINE LIGASE, CHLOROPLASTIC"/>
    <property type="match status" value="1"/>
</dbReference>
<dbReference type="Pfam" id="PF02844">
    <property type="entry name" value="GARS_N"/>
    <property type="match status" value="1"/>
</dbReference>
<dbReference type="NCBIfam" id="TIGR00877">
    <property type="entry name" value="purD"/>
    <property type="match status" value="1"/>
</dbReference>
<protein>
    <recommendedName>
        <fullName evidence="4 13">Phosphoribosylamine--glycine ligase</fullName>
        <ecNumber evidence="4 13">6.3.4.13</ecNumber>
    </recommendedName>
    <alternativeName>
        <fullName evidence="13">GARS</fullName>
    </alternativeName>
    <alternativeName>
        <fullName evidence="11 13">Glycinamide ribonucleotide synthetase</fullName>
    </alternativeName>
    <alternativeName>
        <fullName evidence="12 13">Phosphoribosylglycinamide synthetase</fullName>
    </alternativeName>
</protein>
<dbReference type="InterPro" id="IPR020561">
    <property type="entry name" value="PRibGlycinamid_synth_ATP-grasp"/>
</dbReference>
<dbReference type="InterPro" id="IPR020560">
    <property type="entry name" value="PRibGlycinamide_synth_C-dom"/>
</dbReference>
<dbReference type="Proteomes" id="UP000067523">
    <property type="component" value="Chromosome"/>
</dbReference>
<dbReference type="GO" id="GO:0004637">
    <property type="term" value="F:phosphoribosylamine-glycine ligase activity"/>
    <property type="evidence" value="ECO:0007669"/>
    <property type="project" value="UniProtKB-UniRule"/>
</dbReference>
<dbReference type="GO" id="GO:0006189">
    <property type="term" value="P:'de novo' IMP biosynthetic process"/>
    <property type="evidence" value="ECO:0007669"/>
    <property type="project" value="UniProtKB-UniRule"/>
</dbReference>
<dbReference type="KEGG" id="erx:ATZ35_14320"/>
<organism evidence="16 17">
    <name type="scientific">Enterococcus rotai</name>
    <dbReference type="NCBI Taxonomy" id="118060"/>
    <lineage>
        <taxon>Bacteria</taxon>
        <taxon>Bacillati</taxon>
        <taxon>Bacillota</taxon>
        <taxon>Bacilli</taxon>
        <taxon>Lactobacillales</taxon>
        <taxon>Enterococcaceae</taxon>
        <taxon>Enterococcus</taxon>
    </lineage>
</organism>
<keyword evidence="8 14" id="KW-0067">ATP-binding</keyword>
<dbReference type="InterPro" id="IPR016185">
    <property type="entry name" value="PreATP-grasp_dom_sf"/>
</dbReference>
<evidence type="ECO:0000256" key="6">
    <source>
        <dbReference type="ARBA" id="ARBA00022741"/>
    </source>
</evidence>
<dbReference type="RefSeq" id="WP_208927850.1">
    <property type="nucleotide sequence ID" value="NZ_CP013655.1"/>
</dbReference>
<dbReference type="PANTHER" id="PTHR43472">
    <property type="entry name" value="PHOSPHORIBOSYLAMINE--GLYCINE LIGASE"/>
    <property type="match status" value="1"/>
</dbReference>
<dbReference type="AlphaFoldDB" id="A0A0U2LYB8"/>
<dbReference type="Gene3D" id="3.90.600.10">
    <property type="entry name" value="Phosphoribosylglycinamide synthetase, C-terminal domain"/>
    <property type="match status" value="1"/>
</dbReference>
<evidence type="ECO:0000256" key="5">
    <source>
        <dbReference type="ARBA" id="ARBA00022598"/>
    </source>
</evidence>
<evidence type="ECO:0000256" key="4">
    <source>
        <dbReference type="ARBA" id="ARBA00013255"/>
    </source>
</evidence>
<reference evidence="17" key="1">
    <citation type="submission" date="2015-12" db="EMBL/GenBank/DDBJ databases">
        <authorList>
            <person name="Lauer A."/>
            <person name="Humrighouse B."/>
            <person name="Loparev V."/>
            <person name="Shewmaker P.L."/>
            <person name="Whitney A.M."/>
            <person name="McLaughlin R.W."/>
        </authorList>
    </citation>
    <scope>NUCLEOTIDE SEQUENCE [LARGE SCALE GENOMIC DNA]</scope>
    <source>
        <strain evidence="17">LMG 26678</strain>
    </source>
</reference>
<keyword evidence="6 14" id="KW-0547">Nucleotide-binding</keyword>
<dbReference type="Gene3D" id="3.30.470.20">
    <property type="entry name" value="ATP-grasp fold, B domain"/>
    <property type="match status" value="1"/>
</dbReference>
<dbReference type="InterPro" id="IPR000115">
    <property type="entry name" value="PRibGlycinamide_synth"/>
</dbReference>
<dbReference type="PROSITE" id="PS00184">
    <property type="entry name" value="GARS"/>
    <property type="match status" value="1"/>
</dbReference>
<dbReference type="SUPFAM" id="SSF52440">
    <property type="entry name" value="PreATP-grasp domain"/>
    <property type="match status" value="1"/>
</dbReference>
<dbReference type="InterPro" id="IPR013815">
    <property type="entry name" value="ATP_grasp_subdomain_1"/>
</dbReference>
<evidence type="ECO:0000256" key="8">
    <source>
        <dbReference type="ARBA" id="ARBA00022840"/>
    </source>
</evidence>
<accession>A0A0U2LYB8</accession>
<dbReference type="EC" id="6.3.4.13" evidence="4 13"/>
<dbReference type="Pfam" id="PF02843">
    <property type="entry name" value="GARS_C"/>
    <property type="match status" value="1"/>
</dbReference>
<dbReference type="SUPFAM" id="SSF51246">
    <property type="entry name" value="Rudiment single hybrid motif"/>
    <property type="match status" value="1"/>
</dbReference>
<name>A0A0U2LYB8_9ENTE</name>
<comment type="pathway">
    <text evidence="3 13">Purine metabolism; IMP biosynthesis via de novo pathway; N(1)-(5-phospho-D-ribosyl)glycinamide from 5-phospho-alpha-D-ribose 1-diphosphate: step 2/2.</text>
</comment>
<dbReference type="SMART" id="SM01209">
    <property type="entry name" value="GARS_A"/>
    <property type="match status" value="1"/>
</dbReference>
<dbReference type="Pfam" id="PF01071">
    <property type="entry name" value="GARS_A"/>
    <property type="match status" value="1"/>
</dbReference>
<evidence type="ECO:0000256" key="10">
    <source>
        <dbReference type="ARBA" id="ARBA00038345"/>
    </source>
</evidence>
<dbReference type="GO" id="GO:0009113">
    <property type="term" value="P:purine nucleobase biosynthetic process"/>
    <property type="evidence" value="ECO:0007669"/>
    <property type="project" value="InterPro"/>
</dbReference>
<evidence type="ECO:0000256" key="14">
    <source>
        <dbReference type="PROSITE-ProRule" id="PRU00409"/>
    </source>
</evidence>
<evidence type="ECO:0000313" key="16">
    <source>
        <dbReference type="EMBL" id="ALS38277.1"/>
    </source>
</evidence>
<keyword evidence="7 13" id="KW-0658">Purine biosynthesis</keyword>
<dbReference type="SUPFAM" id="SSF56059">
    <property type="entry name" value="Glutathione synthetase ATP-binding domain-like"/>
    <property type="match status" value="1"/>
</dbReference>
<keyword evidence="5 13" id="KW-0436">Ligase</keyword>
<dbReference type="GO" id="GO:0046872">
    <property type="term" value="F:metal ion binding"/>
    <property type="evidence" value="ECO:0007669"/>
    <property type="project" value="InterPro"/>
</dbReference>
<evidence type="ECO:0000256" key="9">
    <source>
        <dbReference type="ARBA" id="ARBA00023211"/>
    </source>
</evidence>
<evidence type="ECO:0000256" key="12">
    <source>
        <dbReference type="ARBA" id="ARBA00042864"/>
    </source>
</evidence>
<comment type="cofactor">
    <cofactor evidence="1">
        <name>Mn(2+)</name>
        <dbReference type="ChEBI" id="CHEBI:29035"/>
    </cofactor>
</comment>
<dbReference type="InterPro" id="IPR020559">
    <property type="entry name" value="PRibGlycinamide_synth_CS"/>
</dbReference>
<dbReference type="InterPro" id="IPR020562">
    <property type="entry name" value="PRibGlycinamide_synth_N"/>
</dbReference>
<dbReference type="GO" id="GO:0005524">
    <property type="term" value="F:ATP binding"/>
    <property type="evidence" value="ECO:0007669"/>
    <property type="project" value="UniProtKB-UniRule"/>
</dbReference>
<gene>
    <name evidence="13" type="primary">purD</name>
    <name evidence="16" type="ORF">ATZ35_14320</name>
</gene>